<dbReference type="AlphaFoldDB" id="A0A7W6B2X1"/>
<protein>
    <submittedName>
        <fullName evidence="1">Uncharacterized protein</fullName>
    </submittedName>
</protein>
<evidence type="ECO:0000313" key="2">
    <source>
        <dbReference type="Proteomes" id="UP000545490"/>
    </source>
</evidence>
<evidence type="ECO:0000313" key="1">
    <source>
        <dbReference type="EMBL" id="MBB3914603.1"/>
    </source>
</evidence>
<gene>
    <name evidence="1" type="ORF">GGQ65_001885</name>
</gene>
<dbReference type="EMBL" id="JACIDG010000004">
    <property type="protein sequence ID" value="MBB3914603.1"/>
    <property type="molecule type" value="Genomic_DNA"/>
</dbReference>
<accession>A0A7W6B2X1</accession>
<dbReference type="Proteomes" id="UP000545490">
    <property type="component" value="Unassembled WGS sequence"/>
</dbReference>
<comment type="caution">
    <text evidence="1">The sequence shown here is derived from an EMBL/GenBank/DDBJ whole genome shotgun (WGS) entry which is preliminary data.</text>
</comment>
<sequence>MRRNPATPPTKVPTSVVRHQNPSLVLGPKAMSGPLPRLITVREDMESIFVPRPFPANAGIRHYRA</sequence>
<organism evidence="1 2">
    <name type="scientific">Rhizobium fabae</name>
    <dbReference type="NCBI Taxonomy" id="573179"/>
    <lineage>
        <taxon>Bacteria</taxon>
        <taxon>Pseudomonadati</taxon>
        <taxon>Pseudomonadota</taxon>
        <taxon>Alphaproteobacteria</taxon>
        <taxon>Hyphomicrobiales</taxon>
        <taxon>Rhizobiaceae</taxon>
        <taxon>Rhizobium/Agrobacterium group</taxon>
        <taxon>Rhizobium</taxon>
    </lineage>
</organism>
<proteinExistence type="predicted"/>
<reference evidence="1 2" key="1">
    <citation type="submission" date="2020-08" db="EMBL/GenBank/DDBJ databases">
        <title>Genomic Encyclopedia of Type Strains, Phase IV (KMG-IV): sequencing the most valuable type-strain genomes for metagenomic binning, comparative biology and taxonomic classification.</title>
        <authorList>
            <person name="Goeker M."/>
        </authorList>
    </citation>
    <scope>NUCLEOTIDE SEQUENCE [LARGE SCALE GENOMIC DNA]</scope>
    <source>
        <strain evidence="1 2">DSM 19331</strain>
    </source>
</reference>
<name>A0A7W6B2X1_9HYPH</name>